<dbReference type="EMBL" id="SWBP01000003">
    <property type="protein sequence ID" value="TKB97673.1"/>
    <property type="molecule type" value="Genomic_DNA"/>
</dbReference>
<keyword evidence="3" id="KW-1185">Reference proteome</keyword>
<reference evidence="2 3" key="1">
    <citation type="submission" date="2019-04" db="EMBL/GenBank/DDBJ databases">
        <title>Pedobacter sp. AR-3-17 sp. nov., isolated from Arctic soil.</title>
        <authorList>
            <person name="Dahal R.H."/>
            <person name="Kim D.-U."/>
        </authorList>
    </citation>
    <scope>NUCLEOTIDE SEQUENCE [LARGE SCALE GENOMIC DNA]</scope>
    <source>
        <strain evidence="2 3">AR-3-17</strain>
    </source>
</reference>
<keyword evidence="1" id="KW-0472">Membrane</keyword>
<organism evidence="2 3">
    <name type="scientific">Pedobacter cryophilus</name>
    <dbReference type="NCBI Taxonomy" id="2571271"/>
    <lineage>
        <taxon>Bacteria</taxon>
        <taxon>Pseudomonadati</taxon>
        <taxon>Bacteroidota</taxon>
        <taxon>Sphingobacteriia</taxon>
        <taxon>Sphingobacteriales</taxon>
        <taxon>Sphingobacteriaceae</taxon>
        <taxon>Pedobacter</taxon>
    </lineage>
</organism>
<dbReference type="OrthoDB" id="1049592at2"/>
<evidence type="ECO:0000313" key="3">
    <source>
        <dbReference type="Proteomes" id="UP000308181"/>
    </source>
</evidence>
<feature type="transmembrane region" description="Helical" evidence="1">
    <location>
        <begin position="21"/>
        <end position="44"/>
    </location>
</feature>
<evidence type="ECO:0008006" key="4">
    <source>
        <dbReference type="Google" id="ProtNLM"/>
    </source>
</evidence>
<proteinExistence type="predicted"/>
<dbReference type="Proteomes" id="UP000308181">
    <property type="component" value="Unassembled WGS sequence"/>
</dbReference>
<keyword evidence="1" id="KW-0812">Transmembrane</keyword>
<accession>A0A4U1C1B0</accession>
<dbReference type="AlphaFoldDB" id="A0A4U1C1B0"/>
<sequence>MKDKLLNDWNFMRVVKLLLGIYVAYDAIVSKQYFLLILAVLFLYQAIFNVSTCGINGCSVNPNPIKEKQ</sequence>
<evidence type="ECO:0000313" key="2">
    <source>
        <dbReference type="EMBL" id="TKB97673.1"/>
    </source>
</evidence>
<keyword evidence="1" id="KW-1133">Transmembrane helix</keyword>
<gene>
    <name evidence="2" type="ORF">FA046_09915</name>
</gene>
<comment type="caution">
    <text evidence="2">The sequence shown here is derived from an EMBL/GenBank/DDBJ whole genome shotgun (WGS) entry which is preliminary data.</text>
</comment>
<evidence type="ECO:0000256" key="1">
    <source>
        <dbReference type="SAM" id="Phobius"/>
    </source>
</evidence>
<protein>
    <recommendedName>
        <fullName evidence="4">DUF2892 domain-containing protein</fullName>
    </recommendedName>
</protein>
<name>A0A4U1C1B0_9SPHI</name>
<dbReference type="RefSeq" id="WP_136826248.1">
    <property type="nucleotide sequence ID" value="NZ_SWBP01000003.1"/>
</dbReference>